<accession>A0ABW1MQ64</accession>
<dbReference type="EMBL" id="JBHSPX010000006">
    <property type="protein sequence ID" value="MFC6065097.1"/>
    <property type="molecule type" value="Genomic_DNA"/>
</dbReference>
<feature type="compositionally biased region" description="Pro residues" evidence="1">
    <location>
        <begin position="67"/>
        <end position="81"/>
    </location>
</feature>
<dbReference type="RefSeq" id="WP_031050302.1">
    <property type="nucleotide sequence ID" value="NZ_JBHSPX010000006.1"/>
</dbReference>
<evidence type="ECO:0000313" key="2">
    <source>
        <dbReference type="EMBL" id="MFC6065097.1"/>
    </source>
</evidence>
<feature type="region of interest" description="Disordered" evidence="1">
    <location>
        <begin position="1"/>
        <end position="81"/>
    </location>
</feature>
<sequence length="81" mass="8166">MTRGGRDLSVGAGYENDGNGAVVSLPSDGTRIGTAGARSVTPGAVGVPTTGRPQFGAVFTGWRRPRPAPARGPRPPPPGFP</sequence>
<evidence type="ECO:0000256" key="1">
    <source>
        <dbReference type="SAM" id="MobiDB-lite"/>
    </source>
</evidence>
<organism evidence="2 3">
    <name type="scientific">Streptomyces ochraceiscleroticus</name>
    <dbReference type="NCBI Taxonomy" id="47761"/>
    <lineage>
        <taxon>Bacteria</taxon>
        <taxon>Bacillati</taxon>
        <taxon>Actinomycetota</taxon>
        <taxon>Actinomycetes</taxon>
        <taxon>Kitasatosporales</taxon>
        <taxon>Streptomycetaceae</taxon>
        <taxon>Streptomyces</taxon>
    </lineage>
</organism>
<gene>
    <name evidence="2" type="ORF">ACFP4F_21475</name>
</gene>
<name>A0ABW1MQ64_9ACTN</name>
<comment type="caution">
    <text evidence="2">The sequence shown here is derived from an EMBL/GenBank/DDBJ whole genome shotgun (WGS) entry which is preliminary data.</text>
</comment>
<dbReference type="Proteomes" id="UP001596139">
    <property type="component" value="Unassembled WGS sequence"/>
</dbReference>
<keyword evidence="3" id="KW-1185">Reference proteome</keyword>
<reference evidence="3" key="1">
    <citation type="journal article" date="2019" name="Int. J. Syst. Evol. Microbiol.">
        <title>The Global Catalogue of Microorganisms (GCM) 10K type strain sequencing project: providing services to taxonomists for standard genome sequencing and annotation.</title>
        <authorList>
            <consortium name="The Broad Institute Genomics Platform"/>
            <consortium name="The Broad Institute Genome Sequencing Center for Infectious Disease"/>
            <person name="Wu L."/>
            <person name="Ma J."/>
        </authorList>
    </citation>
    <scope>NUCLEOTIDE SEQUENCE [LARGE SCALE GENOMIC DNA]</scope>
    <source>
        <strain evidence="3">CGMCC 1.15180</strain>
    </source>
</reference>
<protein>
    <submittedName>
        <fullName evidence="2">Uncharacterized protein</fullName>
    </submittedName>
</protein>
<proteinExistence type="predicted"/>
<evidence type="ECO:0000313" key="3">
    <source>
        <dbReference type="Proteomes" id="UP001596139"/>
    </source>
</evidence>